<gene>
    <name evidence="10" type="ORF">BB561_004787</name>
</gene>
<evidence type="ECO:0000313" key="10">
    <source>
        <dbReference type="EMBL" id="PVU90671.1"/>
    </source>
</evidence>
<proteinExistence type="predicted"/>
<reference evidence="10 11" key="1">
    <citation type="journal article" date="2018" name="MBio">
        <title>Comparative Genomics Reveals the Core Gene Toolbox for the Fungus-Insect Symbiosis.</title>
        <authorList>
            <person name="Wang Y."/>
            <person name="Stata M."/>
            <person name="Wang W."/>
            <person name="Stajich J.E."/>
            <person name="White M.M."/>
            <person name="Moncalvo J.M."/>
        </authorList>
    </citation>
    <scope>NUCLEOTIDE SEQUENCE [LARGE SCALE GENOMIC DNA]</scope>
    <source>
        <strain evidence="10 11">SWE-8-4</strain>
    </source>
</reference>
<keyword evidence="2" id="KW-0805">Transcription regulation</keyword>
<dbReference type="CDD" id="cd00059">
    <property type="entry name" value="FH_FOX"/>
    <property type="match status" value="1"/>
</dbReference>
<evidence type="ECO:0000259" key="8">
    <source>
        <dbReference type="PROSITE" id="PS50006"/>
    </source>
</evidence>
<evidence type="ECO:0008006" key="12">
    <source>
        <dbReference type="Google" id="ProtNLM"/>
    </source>
</evidence>
<evidence type="ECO:0000256" key="7">
    <source>
        <dbReference type="SAM" id="MobiDB-lite"/>
    </source>
</evidence>
<dbReference type="InterPro" id="IPR000253">
    <property type="entry name" value="FHA_dom"/>
</dbReference>
<feature type="domain" description="Fork-head" evidence="9">
    <location>
        <begin position="359"/>
        <end position="453"/>
    </location>
</feature>
<evidence type="ECO:0000256" key="6">
    <source>
        <dbReference type="PROSITE-ProRule" id="PRU00089"/>
    </source>
</evidence>
<evidence type="ECO:0000256" key="3">
    <source>
        <dbReference type="ARBA" id="ARBA00023125"/>
    </source>
</evidence>
<evidence type="ECO:0000259" key="9">
    <source>
        <dbReference type="PROSITE" id="PS50039"/>
    </source>
</evidence>
<protein>
    <recommendedName>
        <fullName evidence="12">Fork-head domain-containing protein</fullName>
    </recommendedName>
</protein>
<dbReference type="Proteomes" id="UP000245383">
    <property type="component" value="Unassembled WGS sequence"/>
</dbReference>
<dbReference type="AlphaFoldDB" id="A0A2T9YEA5"/>
<evidence type="ECO:0000256" key="5">
    <source>
        <dbReference type="ARBA" id="ARBA00023242"/>
    </source>
</evidence>
<dbReference type="SMART" id="SM00339">
    <property type="entry name" value="FH"/>
    <property type="match status" value="1"/>
</dbReference>
<dbReference type="OrthoDB" id="5954824at2759"/>
<dbReference type="PROSITE" id="PS00658">
    <property type="entry name" value="FORK_HEAD_2"/>
    <property type="match status" value="1"/>
</dbReference>
<dbReference type="CDD" id="cd22701">
    <property type="entry name" value="FHA_FKH1-like"/>
    <property type="match status" value="1"/>
</dbReference>
<dbReference type="GO" id="GO:0000981">
    <property type="term" value="F:DNA-binding transcription factor activity, RNA polymerase II-specific"/>
    <property type="evidence" value="ECO:0007669"/>
    <property type="project" value="TreeGrafter"/>
</dbReference>
<dbReference type="PROSITE" id="PS50006">
    <property type="entry name" value="FHA_DOMAIN"/>
    <property type="match status" value="1"/>
</dbReference>
<dbReference type="GO" id="GO:0000978">
    <property type="term" value="F:RNA polymerase II cis-regulatory region sequence-specific DNA binding"/>
    <property type="evidence" value="ECO:0007669"/>
    <property type="project" value="TreeGrafter"/>
</dbReference>
<evidence type="ECO:0000256" key="4">
    <source>
        <dbReference type="ARBA" id="ARBA00023163"/>
    </source>
</evidence>
<feature type="compositionally biased region" description="Basic and acidic residues" evidence="7">
    <location>
        <begin position="335"/>
        <end position="356"/>
    </location>
</feature>
<accession>A0A2T9YEA5</accession>
<dbReference type="PRINTS" id="PR00053">
    <property type="entry name" value="FORKHEAD"/>
</dbReference>
<dbReference type="SUPFAM" id="SSF49879">
    <property type="entry name" value="SMAD/FHA domain"/>
    <property type="match status" value="1"/>
</dbReference>
<evidence type="ECO:0000256" key="2">
    <source>
        <dbReference type="ARBA" id="ARBA00023015"/>
    </source>
</evidence>
<dbReference type="PROSITE" id="PS50039">
    <property type="entry name" value="FORK_HEAD_3"/>
    <property type="match status" value="1"/>
</dbReference>
<organism evidence="10 11">
    <name type="scientific">Smittium simulii</name>
    <dbReference type="NCBI Taxonomy" id="133385"/>
    <lineage>
        <taxon>Eukaryota</taxon>
        <taxon>Fungi</taxon>
        <taxon>Fungi incertae sedis</taxon>
        <taxon>Zoopagomycota</taxon>
        <taxon>Kickxellomycotina</taxon>
        <taxon>Harpellomycetes</taxon>
        <taxon>Harpellales</taxon>
        <taxon>Legeriomycetaceae</taxon>
        <taxon>Smittium</taxon>
    </lineage>
</organism>
<dbReference type="GO" id="GO:0005634">
    <property type="term" value="C:nucleus"/>
    <property type="evidence" value="ECO:0007669"/>
    <property type="project" value="UniProtKB-SubCell"/>
</dbReference>
<dbReference type="EMBL" id="MBFR01000245">
    <property type="protein sequence ID" value="PVU90671.1"/>
    <property type="molecule type" value="Genomic_DNA"/>
</dbReference>
<dbReference type="PANTHER" id="PTHR45881">
    <property type="entry name" value="CHECKPOINT SUPPRESSOR 1-LIKE, ISOFORM A-RELATED"/>
    <property type="match status" value="1"/>
</dbReference>
<feature type="region of interest" description="Disordered" evidence="7">
    <location>
        <begin position="316"/>
        <end position="356"/>
    </location>
</feature>
<dbReference type="STRING" id="133385.A0A2T9YEA5"/>
<evidence type="ECO:0000256" key="1">
    <source>
        <dbReference type="ARBA" id="ARBA00004123"/>
    </source>
</evidence>
<dbReference type="Gene3D" id="1.10.10.10">
    <property type="entry name" value="Winged helix-like DNA-binding domain superfamily/Winged helix DNA-binding domain"/>
    <property type="match status" value="1"/>
</dbReference>
<comment type="subcellular location">
    <subcellularLocation>
        <location evidence="1 6">Nucleus</location>
    </subcellularLocation>
</comment>
<dbReference type="InterPro" id="IPR036388">
    <property type="entry name" value="WH-like_DNA-bd_sf"/>
</dbReference>
<dbReference type="Gene3D" id="2.60.200.20">
    <property type="match status" value="1"/>
</dbReference>
<dbReference type="Pfam" id="PF00498">
    <property type="entry name" value="FHA"/>
    <property type="match status" value="1"/>
</dbReference>
<dbReference type="PANTHER" id="PTHR45881:SF1">
    <property type="entry name" value="FORK HEAD PROTEIN HOMOLOG 2"/>
    <property type="match status" value="1"/>
</dbReference>
<dbReference type="InterPro" id="IPR001766">
    <property type="entry name" value="Fork_head_dom"/>
</dbReference>
<keyword evidence="3 6" id="KW-0238">DNA-binding</keyword>
<keyword evidence="4" id="KW-0804">Transcription</keyword>
<feature type="DNA-binding region" description="Fork-head" evidence="6">
    <location>
        <begin position="359"/>
        <end position="453"/>
    </location>
</feature>
<keyword evidence="11" id="KW-1185">Reference proteome</keyword>
<dbReference type="InterPro" id="IPR030456">
    <property type="entry name" value="TF_fork_head_CS_2"/>
</dbReference>
<name>A0A2T9YEA5_9FUNG</name>
<dbReference type="InterPro" id="IPR008984">
    <property type="entry name" value="SMAD_FHA_dom_sf"/>
</dbReference>
<keyword evidence="5 6" id="KW-0539">Nucleus</keyword>
<dbReference type="FunFam" id="1.10.10.10:FF:000030">
    <property type="entry name" value="Forkhead box protein K2"/>
    <property type="match status" value="1"/>
</dbReference>
<dbReference type="InterPro" id="IPR036390">
    <property type="entry name" value="WH_DNA-bd_sf"/>
</dbReference>
<comment type="caution">
    <text evidence="10">The sequence shown here is derived from an EMBL/GenBank/DDBJ whole genome shotgun (WGS) entry which is preliminary data.</text>
</comment>
<dbReference type="SUPFAM" id="SSF46785">
    <property type="entry name" value="Winged helix' DNA-binding domain"/>
    <property type="match status" value="1"/>
</dbReference>
<evidence type="ECO:0000313" key="11">
    <source>
        <dbReference type="Proteomes" id="UP000245383"/>
    </source>
</evidence>
<feature type="domain" description="FHA" evidence="8">
    <location>
        <begin position="155"/>
        <end position="210"/>
    </location>
</feature>
<dbReference type="Pfam" id="PF00250">
    <property type="entry name" value="Forkhead"/>
    <property type="match status" value="1"/>
</dbReference>
<sequence length="460" mass="52373">MIKSNENNNSFSDYRTEDSKHIDAQSFLPRIQEPVSLSKFSFSSNQNRALSSGKSSMCEQTTFYEQQTPLPLRSNISPLLKVQPYSADKYSVENFEVSENYTSDNNIQAKKKKIQSEQSNIYPETLMNSEKNTNTQAYAKLEGREINYYINTLTTVLGRQTQNIPNNVVHLGNSKAISRKHAKINYNFIHHTFELQVIGKNGCFFNTLFIPCGMVVALTHKTVITIGNSEFIFLLPRQMYYSQYETDTLNFNSSYISTNTQEYPHHPNITPQRLSLERKISAIQDSPVITHQAASPSEKPFPSLLSLAGNNSNNSINPVSIKTPNLAKTDINTPVKKESGDSKTPKESKSNYKAPDPDKPVYSYASMIAQAIMASSKQKLTLSDIYNYITTNFEYYRTAQNGWQNSIRHNLSLNKAFVKLQRSSYEPGKGAYWAIDEKYRKQFVNGVYKRMKRSTNKKNS</sequence>